<evidence type="ECO:0000256" key="5">
    <source>
        <dbReference type="RuleBase" id="RU004262"/>
    </source>
</evidence>
<evidence type="ECO:0000256" key="1">
    <source>
        <dbReference type="ARBA" id="ARBA00004613"/>
    </source>
</evidence>
<evidence type="ECO:0000313" key="9">
    <source>
        <dbReference type="Proteomes" id="UP000005408"/>
    </source>
</evidence>
<evidence type="ECO:0000256" key="6">
    <source>
        <dbReference type="SAM" id="SignalP"/>
    </source>
</evidence>
<dbReference type="Pfam" id="PF00151">
    <property type="entry name" value="Lipase"/>
    <property type="match status" value="1"/>
</dbReference>
<dbReference type="AlphaFoldDB" id="A0A8W8ITC0"/>
<comment type="subcellular location">
    <subcellularLocation>
        <location evidence="1">Secreted</location>
    </subcellularLocation>
</comment>
<dbReference type="OrthoDB" id="199913at2759"/>
<dbReference type="InterPro" id="IPR013818">
    <property type="entry name" value="Lipase"/>
</dbReference>
<dbReference type="PANTHER" id="PTHR11610">
    <property type="entry name" value="LIPASE"/>
    <property type="match status" value="1"/>
</dbReference>
<feature type="signal peptide" evidence="6">
    <location>
        <begin position="1"/>
        <end position="17"/>
    </location>
</feature>
<dbReference type="CDD" id="cd00707">
    <property type="entry name" value="Pancreat_lipase_like"/>
    <property type="match status" value="1"/>
</dbReference>
<evidence type="ECO:0000256" key="3">
    <source>
        <dbReference type="ARBA" id="ARBA00022525"/>
    </source>
</evidence>
<dbReference type="PRINTS" id="PR00821">
    <property type="entry name" value="TAGLIPASE"/>
</dbReference>
<dbReference type="GO" id="GO:0016042">
    <property type="term" value="P:lipid catabolic process"/>
    <property type="evidence" value="ECO:0007669"/>
    <property type="project" value="TreeGrafter"/>
</dbReference>
<feature type="chain" id="PRO_5036456919" description="Lipase domain-containing protein" evidence="6">
    <location>
        <begin position="18"/>
        <end position="354"/>
    </location>
</feature>
<dbReference type="InterPro" id="IPR029058">
    <property type="entry name" value="AB_hydrolase_fold"/>
</dbReference>
<keyword evidence="6" id="KW-0732">Signal</keyword>
<dbReference type="InterPro" id="IPR002331">
    <property type="entry name" value="Lipase_panc"/>
</dbReference>
<dbReference type="FunFam" id="3.40.50.1820:FF:000033">
    <property type="entry name" value="Pancreatic triacylglycerol lipase"/>
    <property type="match status" value="1"/>
</dbReference>
<dbReference type="EnsemblMetazoa" id="G1577.3">
    <property type="protein sequence ID" value="G1577.3:cds"/>
    <property type="gene ID" value="G1577"/>
</dbReference>
<sequence>MLIRLLCPLVILHYTSAFPFLGSFLPVCYEHVGCFDVMPPFNNAKYVYPQPPERIQTQFFLYTGTTDSPQTLDPYDASTITGSTFSNQRPTIFIVHGYSSSVHDSWFNTMTTAILEKIDANVITVDWSNGADNLIYPQSAANTRVVGATLANLIKGLQQHAGLSLGDVQMIGHSLGAHIAGYAGSAVPGCGRITGLDPAGPLFENKDPAVRLDPTDALFVEAIHTDGEPLTNYGFGMQQKVGHADFYPNGGVNQPGCSEHKDNVFTAIGTPNSLESFANGVACSHMRVLDLYIESIESTCVFNALPCESKEDFNSGRCDCKKNCQYTTMGYGSLPSDTGDFYLHTGSAKPFCLE</sequence>
<reference evidence="8" key="1">
    <citation type="submission" date="2022-08" db="UniProtKB">
        <authorList>
            <consortium name="EnsemblMetazoa"/>
        </authorList>
    </citation>
    <scope>IDENTIFICATION</scope>
    <source>
        <strain evidence="8">05x7-T-G4-1.051#20</strain>
    </source>
</reference>
<feature type="domain" description="Lipase" evidence="7">
    <location>
        <begin position="27"/>
        <end position="351"/>
    </location>
</feature>
<dbReference type="OMA" id="LMACIST"/>
<keyword evidence="4" id="KW-1015">Disulfide bond</keyword>
<dbReference type="GO" id="GO:0005615">
    <property type="term" value="C:extracellular space"/>
    <property type="evidence" value="ECO:0007669"/>
    <property type="project" value="TreeGrafter"/>
</dbReference>
<evidence type="ECO:0000259" key="7">
    <source>
        <dbReference type="Pfam" id="PF00151"/>
    </source>
</evidence>
<keyword evidence="9" id="KW-1185">Reference proteome</keyword>
<evidence type="ECO:0000313" key="8">
    <source>
        <dbReference type="EnsemblMetazoa" id="G1577.3:cds"/>
    </source>
</evidence>
<evidence type="ECO:0000256" key="4">
    <source>
        <dbReference type="ARBA" id="ARBA00023157"/>
    </source>
</evidence>
<proteinExistence type="inferred from homology"/>
<dbReference type="PANTHER" id="PTHR11610:SF173">
    <property type="entry name" value="LIPASE DOMAIN-CONTAINING PROTEIN-RELATED"/>
    <property type="match status" value="1"/>
</dbReference>
<dbReference type="Proteomes" id="UP000005408">
    <property type="component" value="Unassembled WGS sequence"/>
</dbReference>
<dbReference type="InterPro" id="IPR000734">
    <property type="entry name" value="TAG_lipase"/>
</dbReference>
<comment type="similarity">
    <text evidence="2 5">Belongs to the AB hydrolase superfamily. Lipase family.</text>
</comment>
<dbReference type="GO" id="GO:0004806">
    <property type="term" value="F:triacylglycerol lipase activity"/>
    <property type="evidence" value="ECO:0007669"/>
    <property type="project" value="InterPro"/>
</dbReference>
<dbReference type="PRINTS" id="PR00823">
    <property type="entry name" value="PANCLIPASE"/>
</dbReference>
<dbReference type="Gene3D" id="3.40.50.1820">
    <property type="entry name" value="alpha/beta hydrolase"/>
    <property type="match status" value="1"/>
</dbReference>
<evidence type="ECO:0000256" key="2">
    <source>
        <dbReference type="ARBA" id="ARBA00010701"/>
    </source>
</evidence>
<protein>
    <recommendedName>
        <fullName evidence="7">Lipase domain-containing protein</fullName>
    </recommendedName>
</protein>
<accession>A0A8W8ITC0</accession>
<name>A0A8W8ITC0_MAGGI</name>
<organism evidence="8 9">
    <name type="scientific">Magallana gigas</name>
    <name type="common">Pacific oyster</name>
    <name type="synonym">Crassostrea gigas</name>
    <dbReference type="NCBI Taxonomy" id="29159"/>
    <lineage>
        <taxon>Eukaryota</taxon>
        <taxon>Metazoa</taxon>
        <taxon>Spiralia</taxon>
        <taxon>Lophotrochozoa</taxon>
        <taxon>Mollusca</taxon>
        <taxon>Bivalvia</taxon>
        <taxon>Autobranchia</taxon>
        <taxon>Pteriomorphia</taxon>
        <taxon>Ostreida</taxon>
        <taxon>Ostreoidea</taxon>
        <taxon>Ostreidae</taxon>
        <taxon>Magallana</taxon>
    </lineage>
</organism>
<keyword evidence="3" id="KW-0964">Secreted</keyword>
<dbReference type="InterPro" id="IPR033906">
    <property type="entry name" value="Lipase_N"/>
</dbReference>
<dbReference type="SUPFAM" id="SSF53474">
    <property type="entry name" value="alpha/beta-Hydrolases"/>
    <property type="match status" value="1"/>
</dbReference>